<accession>A0A1B9IUZ6</accession>
<protein>
    <submittedName>
        <fullName evidence="2">Uncharacterized protein</fullName>
    </submittedName>
</protein>
<evidence type="ECO:0000256" key="1">
    <source>
        <dbReference type="SAM" id="MobiDB-lite"/>
    </source>
</evidence>
<name>A0A1B9IUZ6_9TREE</name>
<feature type="compositionally biased region" description="Basic and acidic residues" evidence="1">
    <location>
        <begin position="567"/>
        <end position="580"/>
    </location>
</feature>
<dbReference type="EMBL" id="KI669461">
    <property type="protein sequence ID" value="OCF59359.1"/>
    <property type="molecule type" value="Genomic_DNA"/>
</dbReference>
<dbReference type="AlphaFoldDB" id="A0A1B9IUZ6"/>
<dbReference type="OrthoDB" id="2569947at2759"/>
<reference evidence="2 3" key="1">
    <citation type="submission" date="2013-07" db="EMBL/GenBank/DDBJ databases">
        <title>The Genome Sequence of Kwoniella mangroviensis CBS10435.</title>
        <authorList>
            <consortium name="The Broad Institute Genome Sequencing Platform"/>
            <person name="Cuomo C."/>
            <person name="Litvintseva A."/>
            <person name="Chen Y."/>
            <person name="Heitman J."/>
            <person name="Sun S."/>
            <person name="Springer D."/>
            <person name="Dromer F."/>
            <person name="Young S.K."/>
            <person name="Zeng Q."/>
            <person name="Gargeya S."/>
            <person name="Fitzgerald M."/>
            <person name="Abouelleil A."/>
            <person name="Alvarado L."/>
            <person name="Berlin A.M."/>
            <person name="Chapman S.B."/>
            <person name="Dewar J."/>
            <person name="Goldberg J."/>
            <person name="Griggs A."/>
            <person name="Gujja S."/>
            <person name="Hansen M."/>
            <person name="Howarth C."/>
            <person name="Imamovic A."/>
            <person name="Larimer J."/>
            <person name="McCowan C."/>
            <person name="Murphy C."/>
            <person name="Pearson M."/>
            <person name="Priest M."/>
            <person name="Roberts A."/>
            <person name="Saif S."/>
            <person name="Shea T."/>
            <person name="Sykes S."/>
            <person name="Wortman J."/>
            <person name="Nusbaum C."/>
            <person name="Birren B."/>
        </authorList>
    </citation>
    <scope>NUCLEOTIDE SEQUENCE [LARGE SCALE GENOMIC DNA]</scope>
    <source>
        <strain evidence="2 3">CBS 10435</strain>
    </source>
</reference>
<feature type="region of interest" description="Disordered" evidence="1">
    <location>
        <begin position="538"/>
        <end position="580"/>
    </location>
</feature>
<sequence>MLVDMANPSSSRISITDLPREVIRLIALKIYDPLELTQQDRLTWGIFSTVDMHQERQDDLASLISLGMVCRKIRREVRRILFTCVRVSGVHWAEEIIGNRDGWARYVKSIIIDLTMFDSDPDASTRTRLSPIEADPFTAQTTDISSSNVSTENIIIKPRSCWAESSLLTSLLNSLPSLNHLSFFADASDDSTLALLFASLIPHPSLHAIPPTFLSTSPSTLSTISGSYGPSQHSRNPSVYIPFTHRLKSFGWRQRAAPPSNFRQFSQSSTFVSTLHLIRHSHNLSFLVLDADLDELNLVDILTPLKELQLRRSPIGEKSQLISLMICGPIRDWDQEGVGNGFLKSMVNTFDGIKELFIDRPSKKSMEVRETSFEDFVSTSLLSPLSMLPYLRLLQVGSYTFTNPLQSSIVKHISRNISSLLVVGLLGEEGETVWWGIWRRASVRGMKASQEGEYDEYTDTLIKFLGDGELRILEDEYEEWLKISRPPTPPQSAQSVAGLELDLESESKDEDVRMTPRNTLSPIGLDVQRLHALGLSLDGSVSSPAMQHDEERGRKRTMNEGGGVMEGEGRRVMSLDRLLG</sequence>
<evidence type="ECO:0000313" key="3">
    <source>
        <dbReference type="Proteomes" id="UP000092583"/>
    </source>
</evidence>
<keyword evidence="3" id="KW-1185">Reference proteome</keyword>
<organism evidence="2 3">
    <name type="scientific">Kwoniella mangroviensis CBS 10435</name>
    <dbReference type="NCBI Taxonomy" id="1331196"/>
    <lineage>
        <taxon>Eukaryota</taxon>
        <taxon>Fungi</taxon>
        <taxon>Dikarya</taxon>
        <taxon>Basidiomycota</taxon>
        <taxon>Agaricomycotina</taxon>
        <taxon>Tremellomycetes</taxon>
        <taxon>Tremellales</taxon>
        <taxon>Cryptococcaceae</taxon>
        <taxon>Kwoniella</taxon>
    </lineage>
</organism>
<evidence type="ECO:0000313" key="2">
    <source>
        <dbReference type="EMBL" id="OCF59359.1"/>
    </source>
</evidence>
<gene>
    <name evidence="2" type="ORF">L486_03863</name>
</gene>
<reference evidence="3" key="2">
    <citation type="submission" date="2013-12" db="EMBL/GenBank/DDBJ databases">
        <title>Evolution of pathogenesis and genome organization in the Tremellales.</title>
        <authorList>
            <person name="Cuomo C."/>
            <person name="Litvintseva A."/>
            <person name="Heitman J."/>
            <person name="Chen Y."/>
            <person name="Sun S."/>
            <person name="Springer D."/>
            <person name="Dromer F."/>
            <person name="Young S."/>
            <person name="Zeng Q."/>
            <person name="Chapman S."/>
            <person name="Gujja S."/>
            <person name="Saif S."/>
            <person name="Birren B."/>
        </authorList>
    </citation>
    <scope>NUCLEOTIDE SEQUENCE [LARGE SCALE GENOMIC DNA]</scope>
    <source>
        <strain evidence="3">CBS 10435</strain>
    </source>
</reference>
<proteinExistence type="predicted"/>
<dbReference type="Proteomes" id="UP000092583">
    <property type="component" value="Unassembled WGS sequence"/>
</dbReference>